<sequence length="1165" mass="124042">MASATDEKAKLSTNGLPKGPKKANSANGVNGVNGINGVNGHTSVAPRRRNTERKRKGFFAWSFSIVARLLTWYSIFTLLFRCPSNIDDCTDATPKICKPYFRVKSTVSPHVTPYYDAYAAPYIDVAKPYYETVDRIVIAPTRTYAVKYGGPRFVQAKTFGQAKWEKNVQPKVSQYQALAKAQYDQVLAPHIETVSAAVAPYYDIAEVNALQTYHEFLLPAYLFVQPYAAQGYNTAYSFTADTAVPSTVWAWNKTYAFLDSTIWPHLRDVYVLKVEPQLVRIGERLGRYKEKKASSATEEVNAPSAKSTFAKPTAISSSTSSVAESTVEPEPSTSEAEQPETQNATPEIKVEQKKSKTPEEVRELAAKTVIEDLELWEGKFTKAVDEGASEIEDRVDEIAARMVEGQAIAMGKALVKQLDETSTAELENLKKTVINILEKHGQDAEKRDEALATAVRSAGLKIRDRAQDIRTWHQTYDQETEIAVTKAAQEHYDILQETRDLALQKIGMKWAWMEGITYKDWKKYHELKARFDEWTDDFKQLITTHPGLVAAQEAGTEIESEGMSVAQAAAEELSRLKQVATWKAIAGDASDNFDSEMTELAAIAVLRKAASAAQSATSAVSSAATEAESGAESIGQVISEQVFSTSAETVTVSLSQANAEDYDTSALPPMESLTSEPTESASNLESAATDTNDATNPADSVEPLSSSDPVDGPEQVQETIVEFPDEPTAPVEEAAPTTIKSALFGAAAQSVPSRQPILDDDFASSASSVMSVVQSDVPAGITSAAQSAYTNAIAGAADHYSRAMSAVSAQIHGEPKPVHEEMLSSVSNAYFGAVASANSRLNSALTAASEGLHGTPTTKWVPSIPTVPSVDWERVQSIAQQNLDNSVKWASEQYEAAKVAVGVAEPTPSTYLEGAEKRAEKLLDQAKHNYYAGLGLAHARYSEFLSAASTAVSSLTATPTPTNIQESASSVASVAGESVASAASVASEGAESIASSVGDFASDASDYIGGNWDALVSHVSSQVYGAPTPTPWYENLYVAAGEFASAAGDYAASATDAAASQVSSATAVGENYAVSAGDAAASQYSVVSSLVSELVSGKEPTFSESVYSRLAGAYSTGISSASSLASVASATVASAASEASDTASSVVDAATEKVKESVQHAKDEL</sequence>
<evidence type="ECO:0000313" key="2">
    <source>
        <dbReference type="Proteomes" id="UP001497700"/>
    </source>
</evidence>
<keyword evidence="2" id="KW-1185">Reference proteome</keyword>
<organism evidence="1 2">
    <name type="scientific">Hypoxylon rubiginosum</name>
    <dbReference type="NCBI Taxonomy" id="110542"/>
    <lineage>
        <taxon>Eukaryota</taxon>
        <taxon>Fungi</taxon>
        <taxon>Dikarya</taxon>
        <taxon>Ascomycota</taxon>
        <taxon>Pezizomycotina</taxon>
        <taxon>Sordariomycetes</taxon>
        <taxon>Xylariomycetidae</taxon>
        <taxon>Xylariales</taxon>
        <taxon>Hypoxylaceae</taxon>
        <taxon>Hypoxylon</taxon>
    </lineage>
</organism>
<protein>
    <submittedName>
        <fullName evidence="1">Uncharacterized protein</fullName>
    </submittedName>
</protein>
<reference evidence="1 2" key="1">
    <citation type="journal article" date="2022" name="New Phytol.">
        <title>Ecological generalism drives hyperdiversity of secondary metabolite gene clusters in xylarialean endophytes.</title>
        <authorList>
            <person name="Franco M.E.E."/>
            <person name="Wisecaver J.H."/>
            <person name="Arnold A.E."/>
            <person name="Ju Y.M."/>
            <person name="Slot J.C."/>
            <person name="Ahrendt S."/>
            <person name="Moore L.P."/>
            <person name="Eastman K.E."/>
            <person name="Scott K."/>
            <person name="Konkel Z."/>
            <person name="Mondo S.J."/>
            <person name="Kuo A."/>
            <person name="Hayes R.D."/>
            <person name="Haridas S."/>
            <person name="Andreopoulos B."/>
            <person name="Riley R."/>
            <person name="LaButti K."/>
            <person name="Pangilinan J."/>
            <person name="Lipzen A."/>
            <person name="Amirebrahimi M."/>
            <person name="Yan J."/>
            <person name="Adam C."/>
            <person name="Keymanesh K."/>
            <person name="Ng V."/>
            <person name="Louie K."/>
            <person name="Northen T."/>
            <person name="Drula E."/>
            <person name="Henrissat B."/>
            <person name="Hsieh H.M."/>
            <person name="Youens-Clark K."/>
            <person name="Lutzoni F."/>
            <person name="Miadlikowska J."/>
            <person name="Eastwood D.C."/>
            <person name="Hamelin R.C."/>
            <person name="Grigoriev I.V."/>
            <person name="U'Ren J.M."/>
        </authorList>
    </citation>
    <scope>NUCLEOTIDE SEQUENCE [LARGE SCALE GENOMIC DNA]</scope>
    <source>
        <strain evidence="1 2">CBS 119005</strain>
    </source>
</reference>
<comment type="caution">
    <text evidence="1">The sequence shown here is derived from an EMBL/GenBank/DDBJ whole genome shotgun (WGS) entry which is preliminary data.</text>
</comment>
<accession>A0ACB9YXS5</accession>
<dbReference type="Proteomes" id="UP001497700">
    <property type="component" value="Unassembled WGS sequence"/>
</dbReference>
<dbReference type="EMBL" id="MU393489">
    <property type="protein sequence ID" value="KAI4864234.1"/>
    <property type="molecule type" value="Genomic_DNA"/>
</dbReference>
<gene>
    <name evidence="1" type="ORF">F4820DRAFT_424159</name>
</gene>
<evidence type="ECO:0000313" key="1">
    <source>
        <dbReference type="EMBL" id="KAI4864234.1"/>
    </source>
</evidence>
<name>A0ACB9YXS5_9PEZI</name>
<proteinExistence type="predicted"/>